<protein>
    <submittedName>
        <fullName evidence="2">Uncharacterized protein</fullName>
    </submittedName>
</protein>
<organism evidence="2 3">
    <name type="scientific">Pectobacterium actinidiae</name>
    <dbReference type="NCBI Taxonomy" id="1507808"/>
    <lineage>
        <taxon>Bacteria</taxon>
        <taxon>Pseudomonadati</taxon>
        <taxon>Pseudomonadota</taxon>
        <taxon>Gammaproteobacteria</taxon>
        <taxon>Enterobacterales</taxon>
        <taxon>Pectobacteriaceae</taxon>
        <taxon>Pectobacterium</taxon>
    </lineage>
</organism>
<comment type="caution">
    <text evidence="2">The sequence shown here is derived from an EMBL/GenBank/DDBJ whole genome shotgun (WGS) entry which is preliminary data.</text>
</comment>
<evidence type="ECO:0000313" key="2">
    <source>
        <dbReference type="EMBL" id="MFJ5429009.1"/>
    </source>
</evidence>
<evidence type="ECO:0000313" key="3">
    <source>
        <dbReference type="Proteomes" id="UP001617689"/>
    </source>
</evidence>
<feature type="coiled-coil region" evidence="1">
    <location>
        <begin position="28"/>
        <end position="69"/>
    </location>
</feature>
<keyword evidence="1" id="KW-0175">Coiled coil</keyword>
<sequence length="303" mass="33184">MNTLTNERLEKYSQADVNSFPALHHFEISEMAKRLLAAEAQVASLESTLEREREKSRRMGAQLAELRGQEPVAWRSMRHGPNAYVVTLSKTVADSWAGKKWPIAPLYTHPVPPAASQPYTVSIGGVTAEHQRVIEMLLKVCGAAFELADDTCECELDGEQCITAPIDSFAKLSDALDEIENTLPTEDADRPDVFLAWAAMPRAALKSLFQLSGNSEQVISPVIPDGYCIMPLKLTAENGAKGTLSGEFHISHTVTCHECGGEGCEDCNDRGSWEEEILIGWDIIKQIYQSAVDACSKTDKASS</sequence>
<evidence type="ECO:0000256" key="1">
    <source>
        <dbReference type="SAM" id="Coils"/>
    </source>
</evidence>
<keyword evidence="3" id="KW-1185">Reference proteome</keyword>
<gene>
    <name evidence="2" type="ORF">ACIPUP_07565</name>
</gene>
<dbReference type="RefSeq" id="WP_400395206.1">
    <property type="nucleotide sequence ID" value="NZ_JBIXLL010000003.1"/>
</dbReference>
<name>A0ABW8G8M0_9GAMM</name>
<dbReference type="Proteomes" id="UP001617689">
    <property type="component" value="Unassembled WGS sequence"/>
</dbReference>
<proteinExistence type="predicted"/>
<reference evidence="2 3" key="1">
    <citation type="submission" date="2024-10" db="EMBL/GenBank/DDBJ databases">
        <authorList>
            <person name="Lu C.-H."/>
        </authorList>
    </citation>
    <scope>NUCLEOTIDE SEQUENCE [LARGE SCALE GENOMIC DNA]</scope>
    <source>
        <strain evidence="2 3">22ZTDG03-2</strain>
    </source>
</reference>
<accession>A0ABW8G8M0</accession>
<dbReference type="EMBL" id="JBIXLL010000003">
    <property type="protein sequence ID" value="MFJ5429009.1"/>
    <property type="molecule type" value="Genomic_DNA"/>
</dbReference>